<proteinExistence type="predicted"/>
<name>A0A0F9MBZ2_9ZZZZ</name>
<reference evidence="1" key="1">
    <citation type="journal article" date="2015" name="Nature">
        <title>Complex archaea that bridge the gap between prokaryotes and eukaryotes.</title>
        <authorList>
            <person name="Spang A."/>
            <person name="Saw J.H."/>
            <person name="Jorgensen S.L."/>
            <person name="Zaremba-Niedzwiedzka K."/>
            <person name="Martijn J."/>
            <person name="Lind A.E."/>
            <person name="van Eijk R."/>
            <person name="Schleper C."/>
            <person name="Guy L."/>
            <person name="Ettema T.J."/>
        </authorList>
    </citation>
    <scope>NUCLEOTIDE SEQUENCE</scope>
</reference>
<gene>
    <name evidence="1" type="ORF">LCGC14_1478070</name>
</gene>
<organism evidence="1">
    <name type="scientific">marine sediment metagenome</name>
    <dbReference type="NCBI Taxonomy" id="412755"/>
    <lineage>
        <taxon>unclassified sequences</taxon>
        <taxon>metagenomes</taxon>
        <taxon>ecological metagenomes</taxon>
    </lineage>
</organism>
<sequence>MSNSKKGWSKEAHAKAWLGLKEKIKNPTPSSYWRKKELLDQIPDDLPRY</sequence>
<dbReference type="AlphaFoldDB" id="A0A0F9MBZ2"/>
<dbReference type="EMBL" id="LAZR01010471">
    <property type="protein sequence ID" value="KKM66742.1"/>
    <property type="molecule type" value="Genomic_DNA"/>
</dbReference>
<comment type="caution">
    <text evidence="1">The sequence shown here is derived from an EMBL/GenBank/DDBJ whole genome shotgun (WGS) entry which is preliminary data.</text>
</comment>
<protein>
    <submittedName>
        <fullName evidence="1">Uncharacterized protein</fullName>
    </submittedName>
</protein>
<accession>A0A0F9MBZ2</accession>
<evidence type="ECO:0000313" key="1">
    <source>
        <dbReference type="EMBL" id="KKM66742.1"/>
    </source>
</evidence>